<evidence type="ECO:0000256" key="6">
    <source>
        <dbReference type="PIRSR" id="PIRSR017434-2"/>
    </source>
</evidence>
<dbReference type="PANTHER" id="PTHR12103:SF22">
    <property type="entry name" value="HAD-SUPERFAMILY HYDROLASE, SUBFAMILY IG, 5'-NUCLEOTIDASE"/>
    <property type="match status" value="1"/>
</dbReference>
<dbReference type="InterPro" id="IPR016695">
    <property type="entry name" value="Pur_nucleotidase"/>
</dbReference>
<sequence>FCSRTLNLRSIRCIGYDMDYTLIHYKVTEWEGRAYHYAKENLKQVGFPVDDLHFNPELVCRGLIIDKSLGNMVKVDRFGYVRRAMHGTRRLSHRETHEIYGRQLVDLREKRWLFLNTLFSVSEGCLYAQLVEMLDSGGLKIPTESGDYMQLSYEQLFNAVSKALFKAHVEGRLKADVMRDPEKYVEFDREVALTLLDQREAGKKLALITNSDWEYTKVMMAQVIDRFLPKGMTWREIFHVIIVSARKPAFFSQSMPLYEIVTEDGMMREKFRMKEGRIYSGGSASMVEKLFNCERDDIMYIGDHIFTDVNVAKLYMRWRTALIVREVEEEVVAMDRGRQHTQELHSLIKSKEQCANILNHIRTELHRYRGLGLKSSLFNASSEKELYETMGRLLGTMVEYDNKIAPMLYQEGSHFNPYWGYISRAGYADKSHLMRQIEKYADVYTSRVSNFLRYTPYMYFRASKQSLAHHRNLDQYRQEVKTFPALTLCFLLPYCLHFSSFNSPHCLLLLAVHSLGFLTPSPLPFSPHSPIPHPPLLFTRAATGPRKRA</sequence>
<comment type="similarity">
    <text evidence="1">Belongs to the 5'(3')-deoxyribonucleotidase family.</text>
</comment>
<evidence type="ECO:0000313" key="9">
    <source>
        <dbReference type="Proteomes" id="UP000011087"/>
    </source>
</evidence>
<dbReference type="InterPro" id="IPR023214">
    <property type="entry name" value="HAD_sf"/>
</dbReference>
<dbReference type="EMBL" id="JH993029">
    <property type="protein sequence ID" value="EKX40650.1"/>
    <property type="molecule type" value="Genomic_DNA"/>
</dbReference>
<dbReference type="InterPro" id="IPR036412">
    <property type="entry name" value="HAD-like_sf"/>
</dbReference>
<keyword evidence="9" id="KW-1185">Reference proteome</keyword>
<reference evidence="9" key="2">
    <citation type="submission" date="2012-11" db="EMBL/GenBank/DDBJ databases">
        <authorList>
            <person name="Kuo A."/>
            <person name="Curtis B.A."/>
            <person name="Tanifuji G."/>
            <person name="Burki F."/>
            <person name="Gruber A."/>
            <person name="Irimia M."/>
            <person name="Maruyama S."/>
            <person name="Arias M.C."/>
            <person name="Ball S.G."/>
            <person name="Gile G.H."/>
            <person name="Hirakawa Y."/>
            <person name="Hopkins J.F."/>
            <person name="Rensing S.A."/>
            <person name="Schmutz J."/>
            <person name="Symeonidi A."/>
            <person name="Elias M."/>
            <person name="Eveleigh R.J."/>
            <person name="Herman E.K."/>
            <person name="Klute M.J."/>
            <person name="Nakayama T."/>
            <person name="Obornik M."/>
            <person name="Reyes-Prieto A."/>
            <person name="Armbrust E.V."/>
            <person name="Aves S.J."/>
            <person name="Beiko R.G."/>
            <person name="Coutinho P."/>
            <person name="Dacks J.B."/>
            <person name="Durnford D.G."/>
            <person name="Fast N.M."/>
            <person name="Green B.R."/>
            <person name="Grisdale C."/>
            <person name="Hempe F."/>
            <person name="Henrissat B."/>
            <person name="Hoppner M.P."/>
            <person name="Ishida K.-I."/>
            <person name="Kim E."/>
            <person name="Koreny L."/>
            <person name="Kroth P.G."/>
            <person name="Liu Y."/>
            <person name="Malik S.-B."/>
            <person name="Maier U.G."/>
            <person name="McRose D."/>
            <person name="Mock T."/>
            <person name="Neilson J.A."/>
            <person name="Onodera N.T."/>
            <person name="Poole A.M."/>
            <person name="Pritham E.J."/>
            <person name="Richards T.A."/>
            <person name="Rocap G."/>
            <person name="Roy S.W."/>
            <person name="Sarai C."/>
            <person name="Schaack S."/>
            <person name="Shirato S."/>
            <person name="Slamovits C.H."/>
            <person name="Spencer D.F."/>
            <person name="Suzuki S."/>
            <person name="Worden A.Z."/>
            <person name="Zauner S."/>
            <person name="Barry K."/>
            <person name="Bell C."/>
            <person name="Bharti A.K."/>
            <person name="Crow J.A."/>
            <person name="Grimwood J."/>
            <person name="Kramer R."/>
            <person name="Lindquist E."/>
            <person name="Lucas S."/>
            <person name="Salamov A."/>
            <person name="McFadden G.I."/>
            <person name="Lane C.E."/>
            <person name="Keeling P.J."/>
            <person name="Gray M.W."/>
            <person name="Grigoriev I.V."/>
            <person name="Archibald J.M."/>
        </authorList>
    </citation>
    <scope>NUCLEOTIDE SEQUENCE</scope>
    <source>
        <strain evidence="9">CCMP2712</strain>
    </source>
</reference>
<evidence type="ECO:0000256" key="3">
    <source>
        <dbReference type="ARBA" id="ARBA00022801"/>
    </source>
</evidence>
<dbReference type="Gene3D" id="3.40.50.1000">
    <property type="entry name" value="HAD superfamily/HAD-like"/>
    <property type="match status" value="1"/>
</dbReference>
<dbReference type="SUPFAM" id="SSF56784">
    <property type="entry name" value="HAD-like"/>
    <property type="match status" value="1"/>
</dbReference>
<feature type="active site" description="Nucleophile" evidence="5">
    <location>
        <position position="17"/>
    </location>
</feature>
<evidence type="ECO:0000256" key="1">
    <source>
        <dbReference type="ARBA" id="ARBA00009589"/>
    </source>
</evidence>
<dbReference type="RefSeq" id="XP_005827630.1">
    <property type="nucleotide sequence ID" value="XM_005827573.1"/>
</dbReference>
<dbReference type="Pfam" id="PF05761">
    <property type="entry name" value="5_nucleotid"/>
    <property type="match status" value="1"/>
</dbReference>
<comment type="cofactor">
    <cofactor evidence="6">
        <name>Mg(2+)</name>
        <dbReference type="ChEBI" id="CHEBI:18420"/>
    </cofactor>
    <text evidence="6">Binds 1 Mg(2+) ion per subunit.</text>
</comment>
<dbReference type="AlphaFoldDB" id="L1IXT5"/>
<feature type="binding site" evidence="6">
    <location>
        <position position="303"/>
    </location>
    <ligand>
        <name>Mg(2+)</name>
        <dbReference type="ChEBI" id="CHEBI:18420"/>
    </ligand>
</feature>
<accession>L1IXT5</accession>
<evidence type="ECO:0000313" key="7">
    <source>
        <dbReference type="EMBL" id="EKX40650.1"/>
    </source>
</evidence>
<keyword evidence="3" id="KW-0378">Hydrolase</keyword>
<evidence type="ECO:0000256" key="4">
    <source>
        <dbReference type="ARBA" id="ARBA00022842"/>
    </source>
</evidence>
<dbReference type="NCBIfam" id="TIGR02244">
    <property type="entry name" value="HAD-IG-Ncltidse"/>
    <property type="match status" value="1"/>
</dbReference>
<dbReference type="PaxDb" id="55529-EKX40650"/>
<reference evidence="7 9" key="1">
    <citation type="journal article" date="2012" name="Nature">
        <title>Algal genomes reveal evolutionary mosaicism and the fate of nucleomorphs.</title>
        <authorList>
            <consortium name="DOE Joint Genome Institute"/>
            <person name="Curtis B.A."/>
            <person name="Tanifuji G."/>
            <person name="Burki F."/>
            <person name="Gruber A."/>
            <person name="Irimia M."/>
            <person name="Maruyama S."/>
            <person name="Arias M.C."/>
            <person name="Ball S.G."/>
            <person name="Gile G.H."/>
            <person name="Hirakawa Y."/>
            <person name="Hopkins J.F."/>
            <person name="Kuo A."/>
            <person name="Rensing S.A."/>
            <person name="Schmutz J."/>
            <person name="Symeonidi A."/>
            <person name="Elias M."/>
            <person name="Eveleigh R.J."/>
            <person name="Herman E.K."/>
            <person name="Klute M.J."/>
            <person name="Nakayama T."/>
            <person name="Obornik M."/>
            <person name="Reyes-Prieto A."/>
            <person name="Armbrust E.V."/>
            <person name="Aves S.J."/>
            <person name="Beiko R.G."/>
            <person name="Coutinho P."/>
            <person name="Dacks J.B."/>
            <person name="Durnford D.G."/>
            <person name="Fast N.M."/>
            <person name="Green B.R."/>
            <person name="Grisdale C.J."/>
            <person name="Hempel F."/>
            <person name="Henrissat B."/>
            <person name="Hoppner M.P."/>
            <person name="Ishida K."/>
            <person name="Kim E."/>
            <person name="Koreny L."/>
            <person name="Kroth P.G."/>
            <person name="Liu Y."/>
            <person name="Malik S.B."/>
            <person name="Maier U.G."/>
            <person name="McRose D."/>
            <person name="Mock T."/>
            <person name="Neilson J.A."/>
            <person name="Onodera N.T."/>
            <person name="Poole A.M."/>
            <person name="Pritham E.J."/>
            <person name="Richards T.A."/>
            <person name="Rocap G."/>
            <person name="Roy S.W."/>
            <person name="Sarai C."/>
            <person name="Schaack S."/>
            <person name="Shirato S."/>
            <person name="Slamovits C.H."/>
            <person name="Spencer D.F."/>
            <person name="Suzuki S."/>
            <person name="Worden A.Z."/>
            <person name="Zauner S."/>
            <person name="Barry K."/>
            <person name="Bell C."/>
            <person name="Bharti A.K."/>
            <person name="Crow J.A."/>
            <person name="Grimwood J."/>
            <person name="Kramer R."/>
            <person name="Lindquist E."/>
            <person name="Lucas S."/>
            <person name="Salamov A."/>
            <person name="McFadden G.I."/>
            <person name="Lane C.E."/>
            <person name="Keeling P.J."/>
            <person name="Gray M.W."/>
            <person name="Grigoriev I.V."/>
            <person name="Archibald J.M."/>
        </authorList>
    </citation>
    <scope>NUCLEOTIDE SEQUENCE</scope>
    <source>
        <strain evidence="7 9">CCMP2712</strain>
    </source>
</reference>
<organism evidence="7">
    <name type="scientific">Guillardia theta (strain CCMP2712)</name>
    <name type="common">Cryptophyte</name>
    <dbReference type="NCBI Taxonomy" id="905079"/>
    <lineage>
        <taxon>Eukaryota</taxon>
        <taxon>Cryptophyceae</taxon>
        <taxon>Pyrenomonadales</taxon>
        <taxon>Geminigeraceae</taxon>
        <taxon>Guillardia</taxon>
    </lineage>
</organism>
<dbReference type="OrthoDB" id="409330at2759"/>
<dbReference type="GO" id="GO:0046872">
    <property type="term" value="F:metal ion binding"/>
    <property type="evidence" value="ECO:0007669"/>
    <property type="project" value="UniProtKB-KW"/>
</dbReference>
<feature type="binding site" evidence="6">
    <location>
        <position position="17"/>
    </location>
    <ligand>
        <name>Mg(2+)</name>
        <dbReference type="ChEBI" id="CHEBI:18420"/>
    </ligand>
</feature>
<feature type="non-terminal residue" evidence="7">
    <location>
        <position position="1"/>
    </location>
</feature>
<feature type="binding site" evidence="6">
    <location>
        <position position="19"/>
    </location>
    <ligand>
        <name>GMP</name>
        <dbReference type="ChEBI" id="CHEBI:58115"/>
    </ligand>
</feature>
<dbReference type="EnsemblProtists" id="EKX40650">
    <property type="protein sequence ID" value="EKX40650"/>
    <property type="gene ID" value="GUITHDRAFT_75300"/>
</dbReference>
<protein>
    <recommendedName>
        <fullName evidence="10">5'-nucleotidase</fullName>
    </recommendedName>
</protein>
<evidence type="ECO:0000313" key="8">
    <source>
        <dbReference type="EnsemblProtists" id="EKX40650"/>
    </source>
</evidence>
<dbReference type="KEGG" id="gtt:GUITHDRAFT_75300"/>
<feature type="active site" description="Proton donor" evidence="5">
    <location>
        <position position="19"/>
    </location>
</feature>
<dbReference type="Proteomes" id="UP000011087">
    <property type="component" value="Unassembled WGS sequence"/>
</dbReference>
<keyword evidence="4 6" id="KW-0460">Magnesium</keyword>
<keyword evidence="2 6" id="KW-0479">Metal-binding</keyword>
<name>L1IXT5_GUITC</name>
<dbReference type="eggNOG" id="KOG2469">
    <property type="taxonomic scope" value="Eukaryota"/>
</dbReference>
<gene>
    <name evidence="7" type="ORF">GUITHDRAFT_75300</name>
</gene>
<dbReference type="PIRSF" id="PIRSF017434">
    <property type="entry name" value="Purine_5'-nucleotidase"/>
    <property type="match status" value="1"/>
</dbReference>
<dbReference type="InterPro" id="IPR008380">
    <property type="entry name" value="HAD-SF_hydro_IG_5-nucl"/>
</dbReference>
<dbReference type="OMA" id="LWARGNR"/>
<dbReference type="HOGENOM" id="CLU_017845_4_1_1"/>
<dbReference type="PANTHER" id="PTHR12103">
    <property type="entry name" value="5'-NUCLEOTIDASE DOMAIN-CONTAINING"/>
    <property type="match status" value="1"/>
</dbReference>
<dbReference type="GO" id="GO:0008253">
    <property type="term" value="F:5'-nucleotidase activity"/>
    <property type="evidence" value="ECO:0007669"/>
    <property type="project" value="TreeGrafter"/>
</dbReference>
<evidence type="ECO:0000256" key="2">
    <source>
        <dbReference type="ARBA" id="ARBA00022723"/>
    </source>
</evidence>
<evidence type="ECO:0000256" key="5">
    <source>
        <dbReference type="PIRSR" id="PIRSR017434-1"/>
    </source>
</evidence>
<reference evidence="8" key="3">
    <citation type="submission" date="2016-03" db="UniProtKB">
        <authorList>
            <consortium name="EnsemblProtists"/>
        </authorList>
    </citation>
    <scope>IDENTIFICATION</scope>
</reference>
<proteinExistence type="inferred from homology"/>
<evidence type="ECO:0008006" key="10">
    <source>
        <dbReference type="Google" id="ProtNLM"/>
    </source>
</evidence>
<dbReference type="GeneID" id="17297410"/>